<dbReference type="EMBL" id="DXBU01000158">
    <property type="protein sequence ID" value="HIZ23517.1"/>
    <property type="molecule type" value="Genomic_DNA"/>
</dbReference>
<organism evidence="2 3">
    <name type="scientific">Candidatus Blautia faecigallinarum</name>
    <dbReference type="NCBI Taxonomy" id="2838488"/>
    <lineage>
        <taxon>Bacteria</taxon>
        <taxon>Bacillati</taxon>
        <taxon>Bacillota</taxon>
        <taxon>Clostridia</taxon>
        <taxon>Lachnospirales</taxon>
        <taxon>Lachnospiraceae</taxon>
        <taxon>Blautia</taxon>
    </lineage>
</organism>
<name>A0A9D2DUK4_9FIRM</name>
<evidence type="ECO:0000313" key="2">
    <source>
        <dbReference type="EMBL" id="HIZ23517.1"/>
    </source>
</evidence>
<proteinExistence type="predicted"/>
<sequence>MGIYLNSKTAYILYKSEAEKPYFVDKTKMLEELFPLVETGNNHICITRPRRFGKTVMANMIAAF</sequence>
<gene>
    <name evidence="2" type="ORF">IAA21_12110</name>
</gene>
<dbReference type="InterPro" id="IPR018631">
    <property type="entry name" value="AAA-ATPase-like_dom"/>
</dbReference>
<protein>
    <submittedName>
        <fullName evidence="2">AAA family ATPase</fullName>
    </submittedName>
</protein>
<dbReference type="AlphaFoldDB" id="A0A9D2DUK4"/>
<dbReference type="Pfam" id="PF09820">
    <property type="entry name" value="AAA-ATPase_like"/>
    <property type="match status" value="1"/>
</dbReference>
<evidence type="ECO:0000313" key="3">
    <source>
        <dbReference type="Proteomes" id="UP000824041"/>
    </source>
</evidence>
<comment type="caution">
    <text evidence="2">The sequence shown here is derived from an EMBL/GenBank/DDBJ whole genome shotgun (WGS) entry which is preliminary data.</text>
</comment>
<reference evidence="2" key="1">
    <citation type="journal article" date="2021" name="PeerJ">
        <title>Extensive microbial diversity within the chicken gut microbiome revealed by metagenomics and culture.</title>
        <authorList>
            <person name="Gilroy R."/>
            <person name="Ravi A."/>
            <person name="Getino M."/>
            <person name="Pursley I."/>
            <person name="Horton D.L."/>
            <person name="Alikhan N.F."/>
            <person name="Baker D."/>
            <person name="Gharbi K."/>
            <person name="Hall N."/>
            <person name="Watson M."/>
            <person name="Adriaenssens E.M."/>
            <person name="Foster-Nyarko E."/>
            <person name="Jarju S."/>
            <person name="Secka A."/>
            <person name="Antonio M."/>
            <person name="Oren A."/>
            <person name="Chaudhuri R.R."/>
            <person name="La Ragione R."/>
            <person name="Hildebrand F."/>
            <person name="Pallen M.J."/>
        </authorList>
    </citation>
    <scope>NUCLEOTIDE SEQUENCE</scope>
    <source>
        <strain evidence="2">14324</strain>
    </source>
</reference>
<accession>A0A9D2DUK4</accession>
<feature type="non-terminal residue" evidence="2">
    <location>
        <position position="64"/>
    </location>
</feature>
<feature type="domain" description="AAA-ATPase-like" evidence="1">
    <location>
        <begin position="19"/>
        <end position="64"/>
    </location>
</feature>
<reference evidence="2" key="2">
    <citation type="submission" date="2021-04" db="EMBL/GenBank/DDBJ databases">
        <authorList>
            <person name="Gilroy R."/>
        </authorList>
    </citation>
    <scope>NUCLEOTIDE SEQUENCE</scope>
    <source>
        <strain evidence="2">14324</strain>
    </source>
</reference>
<dbReference type="Proteomes" id="UP000824041">
    <property type="component" value="Unassembled WGS sequence"/>
</dbReference>
<evidence type="ECO:0000259" key="1">
    <source>
        <dbReference type="Pfam" id="PF09820"/>
    </source>
</evidence>